<keyword evidence="1" id="KW-0472">Membrane</keyword>
<sequence>MIGQKIRRFLRGEDGALIPLALQIFLMMMICIGITVDLVRQEELRVRVQNTLDRAALASASLAQDLPPAEVVRDYLDKAGLGYLNVTPIVEEGALRQWRRVSLSATDGLTTIFGPLIGMDSLRVNAASQAEESIGNVEIALVLDISGSMNFNIYTGASGVSPTRMDQLRPAALSFVRQMFETVQPEGAPDGRLSVSVVPYNQQVVLGSELAGVLHLSTDHAKNTCADVQILPDTDIAIDADAELQRTMYGDSFDYWGYPASVPTSSGILNCQENAPANVLAFSGDRTLLEAKINALAPGGDTAIDVGARWGFALLDPAMRPALDRLITGDAARDALAGRPFDYGDGDGDLSRAAMKVMVLMTDGENTRSYSTRPAYRTGPSPFYSTRGSSAFSASTTDLKALYYYVEGRSSPYYNLSDKKWYSKSAISGTLSQITWQTIWGKNYTLQYVINTFIYPPRNAATGISKTAIYDQMAVQSEFAQKDAALRNLCAAAKDPTRGIHVFTVAVDAPPEGVNILRACATDEGYAYSVTASGLTDAFTSIAAAISALRLTN</sequence>
<feature type="domain" description="Putative Flp pilus-assembly TadG-like N-terminal" evidence="2">
    <location>
        <begin position="24"/>
        <end position="60"/>
    </location>
</feature>
<dbReference type="EMBL" id="SAUW01000002">
    <property type="protein sequence ID" value="RWR14765.1"/>
    <property type="molecule type" value="Genomic_DNA"/>
</dbReference>
<evidence type="ECO:0000313" key="3">
    <source>
        <dbReference type="EMBL" id="RWR14765.1"/>
    </source>
</evidence>
<reference evidence="3 4" key="2">
    <citation type="submission" date="2019-01" db="EMBL/GenBank/DDBJ databases">
        <authorList>
            <person name="Li Y."/>
        </authorList>
    </citation>
    <scope>NUCLEOTIDE SEQUENCE [LARGE SCALE GENOMIC DNA]</scope>
    <source>
        <strain evidence="3 4">2D-5</strain>
    </source>
</reference>
<feature type="transmembrane region" description="Helical" evidence="1">
    <location>
        <begin position="20"/>
        <end position="39"/>
    </location>
</feature>
<gene>
    <name evidence="3" type="ORF">D2T33_02070</name>
</gene>
<evidence type="ECO:0000256" key="1">
    <source>
        <dbReference type="SAM" id="Phobius"/>
    </source>
</evidence>
<dbReference type="InterPro" id="IPR028087">
    <property type="entry name" value="Tad_N"/>
</dbReference>
<evidence type="ECO:0000313" key="4">
    <source>
        <dbReference type="Proteomes" id="UP000285710"/>
    </source>
</evidence>
<reference evidence="3 4" key="1">
    <citation type="submission" date="2019-01" db="EMBL/GenBank/DDBJ databases">
        <title>Sinorhodobacter populi sp. nov. isolated from the symptomatic bark tissue of Populus euramericana canker.</title>
        <authorList>
            <person name="Xu G."/>
        </authorList>
    </citation>
    <scope>NUCLEOTIDE SEQUENCE [LARGE SCALE GENOMIC DNA]</scope>
    <source>
        <strain evidence="3 4">2D-5</strain>
    </source>
</reference>
<dbReference type="SUPFAM" id="SSF53300">
    <property type="entry name" value="vWA-like"/>
    <property type="match status" value="1"/>
</dbReference>
<keyword evidence="1" id="KW-1133">Transmembrane helix</keyword>
<dbReference type="AlphaFoldDB" id="A0A443J336"/>
<organism evidence="3 4">
    <name type="scientific">Paenirhodobacter populi</name>
    <dbReference type="NCBI Taxonomy" id="2306993"/>
    <lineage>
        <taxon>Bacteria</taxon>
        <taxon>Pseudomonadati</taxon>
        <taxon>Pseudomonadota</taxon>
        <taxon>Alphaproteobacteria</taxon>
        <taxon>Rhodobacterales</taxon>
        <taxon>Rhodobacter group</taxon>
        <taxon>Paenirhodobacter</taxon>
    </lineage>
</organism>
<dbReference type="Pfam" id="PF13400">
    <property type="entry name" value="Tad"/>
    <property type="match status" value="1"/>
</dbReference>
<protein>
    <recommendedName>
        <fullName evidence="2">Putative Flp pilus-assembly TadG-like N-terminal domain-containing protein</fullName>
    </recommendedName>
</protein>
<dbReference type="Gene3D" id="3.40.50.410">
    <property type="entry name" value="von Willebrand factor, type A domain"/>
    <property type="match status" value="1"/>
</dbReference>
<dbReference type="Proteomes" id="UP000285710">
    <property type="component" value="Unassembled WGS sequence"/>
</dbReference>
<keyword evidence="4" id="KW-1185">Reference proteome</keyword>
<accession>A0A443J336</accession>
<dbReference type="InterPro" id="IPR036465">
    <property type="entry name" value="vWFA_dom_sf"/>
</dbReference>
<dbReference type="RefSeq" id="WP_128268672.1">
    <property type="nucleotide sequence ID" value="NZ_SAUW01000002.1"/>
</dbReference>
<comment type="caution">
    <text evidence="3">The sequence shown here is derived from an EMBL/GenBank/DDBJ whole genome shotgun (WGS) entry which is preliminary data.</text>
</comment>
<keyword evidence="1" id="KW-0812">Transmembrane</keyword>
<name>A0A443J336_9RHOB</name>
<proteinExistence type="predicted"/>
<evidence type="ECO:0000259" key="2">
    <source>
        <dbReference type="Pfam" id="PF13400"/>
    </source>
</evidence>